<dbReference type="Proteomes" id="UP000543030">
    <property type="component" value="Unassembled WGS sequence"/>
</dbReference>
<gene>
    <name evidence="3" type="ORF">HNQ50_003627</name>
</gene>
<dbReference type="AlphaFoldDB" id="A0A840RKZ7"/>
<name>A0A840RKZ7_9NEIS</name>
<keyword evidence="4" id="KW-1185">Reference proteome</keyword>
<dbReference type="RefSeq" id="WP_184102524.1">
    <property type="nucleotide sequence ID" value="NZ_JACHHN010000008.1"/>
</dbReference>
<keyword evidence="2" id="KW-0812">Transmembrane</keyword>
<organism evidence="3 4">
    <name type="scientific">Silvimonas terrae</name>
    <dbReference type="NCBI Taxonomy" id="300266"/>
    <lineage>
        <taxon>Bacteria</taxon>
        <taxon>Pseudomonadati</taxon>
        <taxon>Pseudomonadota</taxon>
        <taxon>Betaproteobacteria</taxon>
        <taxon>Neisseriales</taxon>
        <taxon>Chitinibacteraceae</taxon>
        <taxon>Silvimonas</taxon>
    </lineage>
</organism>
<reference evidence="3 4" key="1">
    <citation type="submission" date="2020-08" db="EMBL/GenBank/DDBJ databases">
        <title>Genomic Encyclopedia of Type Strains, Phase IV (KMG-IV): sequencing the most valuable type-strain genomes for metagenomic binning, comparative biology and taxonomic classification.</title>
        <authorList>
            <person name="Goeker M."/>
        </authorList>
    </citation>
    <scope>NUCLEOTIDE SEQUENCE [LARGE SCALE GENOMIC DNA]</scope>
    <source>
        <strain evidence="3 4">DSM 18233</strain>
    </source>
</reference>
<comment type="caution">
    <text evidence="3">The sequence shown here is derived from an EMBL/GenBank/DDBJ whole genome shotgun (WGS) entry which is preliminary data.</text>
</comment>
<evidence type="ECO:0000256" key="2">
    <source>
        <dbReference type="SAM" id="Phobius"/>
    </source>
</evidence>
<protein>
    <submittedName>
        <fullName evidence="3">Protein TonB</fullName>
    </submittedName>
</protein>
<evidence type="ECO:0000256" key="1">
    <source>
        <dbReference type="SAM" id="MobiDB-lite"/>
    </source>
</evidence>
<keyword evidence="2" id="KW-1133">Transmembrane helix</keyword>
<feature type="transmembrane region" description="Helical" evidence="2">
    <location>
        <begin position="12"/>
        <end position="37"/>
    </location>
</feature>
<feature type="region of interest" description="Disordered" evidence="1">
    <location>
        <begin position="65"/>
        <end position="177"/>
    </location>
</feature>
<proteinExistence type="predicted"/>
<keyword evidence="2" id="KW-0472">Membrane</keyword>
<accession>A0A840RKZ7</accession>
<evidence type="ECO:0000313" key="4">
    <source>
        <dbReference type="Proteomes" id="UP000543030"/>
    </source>
</evidence>
<sequence>MSVKYLSYKDGILTINLDVLALAFLLAILLHVSVLLIPKMPPKQVNAAAAKQEAPFQMQLLPRPTPKVAQAEVQKQPPVLTRTVPATEKPDYVAPPPKPRRKEAPRVASAPAPKTAPDQTPPREITMGGGLDDALNHRSGPPPKPGQLLHHLSDLPPQQVSPDDSGPELGAQTEQTTDPVKRFQYGWWFDAIKRKVERVGQMNFPHDEHDNPMFGRVHFRGALSADGKTFNITVLDVDGPAALGPKCKLILQRSVPLPPPPKDFLDKNQQYVFVGDYYFVNSSQMTRYNW</sequence>
<evidence type="ECO:0000313" key="3">
    <source>
        <dbReference type="EMBL" id="MBB5192873.1"/>
    </source>
</evidence>
<dbReference type="EMBL" id="JACHHN010000008">
    <property type="protein sequence ID" value="MBB5192873.1"/>
    <property type="molecule type" value="Genomic_DNA"/>
</dbReference>